<dbReference type="AlphaFoldDB" id="Q0ATZ5"/>
<evidence type="ECO:0000313" key="2">
    <source>
        <dbReference type="Proteomes" id="UP000001968"/>
    </source>
</evidence>
<name>Q0ATZ5_SYNWW</name>
<reference evidence="2" key="1">
    <citation type="journal article" date="2010" name="Environ. Microbiol.">
        <title>The genome of Syntrophomonas wolfei: new insights into syntrophic metabolism and biohydrogen production.</title>
        <authorList>
            <person name="Sieber J.R."/>
            <person name="Sims D.R."/>
            <person name="Han C."/>
            <person name="Kim E."/>
            <person name="Lykidis A."/>
            <person name="Lapidus A.L."/>
            <person name="McDonnald E."/>
            <person name="Rohlin L."/>
            <person name="Culley D.E."/>
            <person name="Gunsalus R."/>
            <person name="McInerney M.J."/>
        </authorList>
    </citation>
    <scope>NUCLEOTIDE SEQUENCE [LARGE SCALE GENOMIC DNA]</scope>
    <source>
        <strain evidence="2">DSM 2245B / Goettingen</strain>
    </source>
</reference>
<dbReference type="KEGG" id="swo:Swol_2521"/>
<dbReference type="HOGENOM" id="CLU_1824434_0_0_9"/>
<accession>Q0ATZ5</accession>
<dbReference type="Proteomes" id="UP000001968">
    <property type="component" value="Chromosome"/>
</dbReference>
<evidence type="ECO:0008006" key="3">
    <source>
        <dbReference type="Google" id="ProtNLM"/>
    </source>
</evidence>
<dbReference type="EMBL" id="CP000448">
    <property type="protein sequence ID" value="ABI69809.1"/>
    <property type="molecule type" value="Genomic_DNA"/>
</dbReference>
<dbReference type="eggNOG" id="ENOG5032T4P">
    <property type="taxonomic scope" value="Bacteria"/>
</dbReference>
<sequence length="147" mass="16406">MNLDIFTKFHDPYMQTPAGQGALLSGVLLGYMAVRQASGDTDISKSPLFKQIQFGRMDSASLKRLLSRVPTLLAAYREDMKYTGYMSQLSAAAMELLLQSGEEDMGVNGNFALAAGFLNARQYFWDIFLVSKESKELKNEKDEKEEG</sequence>
<dbReference type="InterPro" id="IPR013389">
    <property type="entry name" value="CRISPR-assoc_prot_Cas8b"/>
</dbReference>
<dbReference type="Pfam" id="PF09484">
    <property type="entry name" value="Cas_TM1802"/>
    <property type="match status" value="1"/>
</dbReference>
<dbReference type="STRING" id="335541.Swol_2521"/>
<keyword evidence="2" id="KW-1185">Reference proteome</keyword>
<proteinExistence type="predicted"/>
<organism evidence="1 2">
    <name type="scientific">Syntrophomonas wolfei subsp. wolfei (strain DSM 2245B / Goettingen)</name>
    <dbReference type="NCBI Taxonomy" id="335541"/>
    <lineage>
        <taxon>Bacteria</taxon>
        <taxon>Bacillati</taxon>
        <taxon>Bacillota</taxon>
        <taxon>Clostridia</taxon>
        <taxon>Eubacteriales</taxon>
        <taxon>Syntrophomonadaceae</taxon>
        <taxon>Syntrophomonas</taxon>
    </lineage>
</organism>
<evidence type="ECO:0000313" key="1">
    <source>
        <dbReference type="EMBL" id="ABI69809.1"/>
    </source>
</evidence>
<protein>
    <recommendedName>
        <fullName evidence="3">CRISPR-associated protein</fullName>
    </recommendedName>
</protein>
<gene>
    <name evidence="1" type="ordered locus">Swol_2521</name>
</gene>